<dbReference type="InterPro" id="IPR036812">
    <property type="entry name" value="NAD(P)_OxRdtase_dom_sf"/>
</dbReference>
<keyword evidence="4" id="KW-0032">Aminotransferase</keyword>
<feature type="domain" description="NADP-dependent oxidoreductase" evidence="1">
    <location>
        <begin position="36"/>
        <end position="213"/>
    </location>
</feature>
<keyword evidence="5" id="KW-1185">Reference proteome</keyword>
<dbReference type="Pfam" id="PF00248">
    <property type="entry name" value="Aldo_ket_red"/>
    <property type="match status" value="1"/>
</dbReference>
<dbReference type="OrthoDB" id="421205at2759"/>
<dbReference type="EMBL" id="CAMXCT010000118">
    <property type="protein sequence ID" value="CAI3974152.1"/>
    <property type="molecule type" value="Genomic_DNA"/>
</dbReference>
<dbReference type="GO" id="GO:0008483">
    <property type="term" value="F:transaminase activity"/>
    <property type="evidence" value="ECO:0007669"/>
    <property type="project" value="UniProtKB-KW"/>
</dbReference>
<reference evidence="3" key="2">
    <citation type="submission" date="2024-04" db="EMBL/GenBank/DDBJ databases">
        <authorList>
            <person name="Chen Y."/>
            <person name="Shah S."/>
            <person name="Dougan E. K."/>
            <person name="Thang M."/>
            <person name="Chan C."/>
        </authorList>
    </citation>
    <scope>NUCLEOTIDE SEQUENCE [LARGE SCALE GENOMIC DNA]</scope>
</reference>
<dbReference type="Proteomes" id="UP001152797">
    <property type="component" value="Unassembled WGS sequence"/>
</dbReference>
<evidence type="ECO:0000313" key="5">
    <source>
        <dbReference type="Proteomes" id="UP001152797"/>
    </source>
</evidence>
<evidence type="ECO:0000259" key="1">
    <source>
        <dbReference type="Pfam" id="PF00248"/>
    </source>
</evidence>
<name>A0A9P1FHJ8_9DINO</name>
<dbReference type="CDD" id="cd19099">
    <property type="entry name" value="AKR_unchar"/>
    <property type="match status" value="1"/>
</dbReference>
<comment type="caution">
    <text evidence="2">The sequence shown here is derived from an EMBL/GenBank/DDBJ whole genome shotgun (WGS) entry which is preliminary data.</text>
</comment>
<dbReference type="EMBL" id="CAMXCT030000118">
    <property type="protein sequence ID" value="CAL4761464.1"/>
    <property type="molecule type" value="Genomic_DNA"/>
</dbReference>
<dbReference type="GO" id="GO:0005829">
    <property type="term" value="C:cytosol"/>
    <property type="evidence" value="ECO:0007669"/>
    <property type="project" value="TreeGrafter"/>
</dbReference>
<evidence type="ECO:0000313" key="2">
    <source>
        <dbReference type="EMBL" id="CAI3974152.1"/>
    </source>
</evidence>
<dbReference type="SUPFAM" id="SSF51430">
    <property type="entry name" value="NAD(P)-linked oxidoreductase"/>
    <property type="match status" value="1"/>
</dbReference>
<evidence type="ECO:0000313" key="4">
    <source>
        <dbReference type="EMBL" id="CAL4761464.1"/>
    </source>
</evidence>
<dbReference type="InterPro" id="IPR020471">
    <property type="entry name" value="AKR"/>
</dbReference>
<dbReference type="EMBL" id="CAMXCT020000118">
    <property type="protein sequence ID" value="CAL1127527.1"/>
    <property type="molecule type" value="Genomic_DNA"/>
</dbReference>
<accession>A0A9P1FHJ8</accession>
<dbReference type="PANTHER" id="PTHR42686:SF1">
    <property type="entry name" value="GH17980P-RELATED"/>
    <property type="match status" value="1"/>
</dbReference>
<reference evidence="2" key="1">
    <citation type="submission" date="2022-10" db="EMBL/GenBank/DDBJ databases">
        <authorList>
            <person name="Chen Y."/>
            <person name="Dougan E. K."/>
            <person name="Chan C."/>
            <person name="Rhodes N."/>
            <person name="Thang M."/>
        </authorList>
    </citation>
    <scope>NUCLEOTIDE SEQUENCE</scope>
</reference>
<sequence length="421" mass="44966">MATVEGTARFVERVLASGRLHPSNARRLGPFACTALGFGAYRLVPEGSATGAATAATASGALTRALDSVNVIDTSSHYAFGHSERVIGATLHGRPRDELIVCTKVGHVPRGEMPKGAVPIGAHRGAGTTSDDWHCISPTFVDSEVKACTERLGTKPDFVFLHNPEYLLSARMQEKVPIADAWDEMYQSLFEAFKILERLCNDGIITSGYGVSSNFLSCMFSVTGLPNLYESLVLDRVVDAAASAARAEGLQKHRFQVAQLPLNAFENGAVLGRTPGTQAEGDCSMAQRLGVSILTNRPINALPMPGVSTGDWGRGGNSYLQLREAKPMGTTQSLLKRVVLDALADAKAKAEAEATLQQVALRLASSSNVSCTLNGAHQTKYVEDLEDVLKVASLSESQVQRAMQSVRSMATELGCQTKGLW</sequence>
<evidence type="ECO:0000313" key="3">
    <source>
        <dbReference type="EMBL" id="CAL1127527.1"/>
    </source>
</evidence>
<dbReference type="GO" id="GO:0016491">
    <property type="term" value="F:oxidoreductase activity"/>
    <property type="evidence" value="ECO:0007669"/>
    <property type="project" value="InterPro"/>
</dbReference>
<organism evidence="2">
    <name type="scientific">Cladocopium goreaui</name>
    <dbReference type="NCBI Taxonomy" id="2562237"/>
    <lineage>
        <taxon>Eukaryota</taxon>
        <taxon>Sar</taxon>
        <taxon>Alveolata</taxon>
        <taxon>Dinophyceae</taxon>
        <taxon>Suessiales</taxon>
        <taxon>Symbiodiniaceae</taxon>
        <taxon>Cladocopium</taxon>
    </lineage>
</organism>
<gene>
    <name evidence="2" type="ORF">C1SCF055_LOCUS2577</name>
</gene>
<dbReference type="Gene3D" id="3.20.20.100">
    <property type="entry name" value="NADP-dependent oxidoreductase domain"/>
    <property type="match status" value="1"/>
</dbReference>
<dbReference type="InterPro" id="IPR023210">
    <property type="entry name" value="NADP_OxRdtase_dom"/>
</dbReference>
<dbReference type="AlphaFoldDB" id="A0A9P1FHJ8"/>
<proteinExistence type="predicted"/>
<keyword evidence="4" id="KW-0808">Transferase</keyword>
<protein>
    <submittedName>
        <fullName evidence="4">Acetylornithine aminotransferase, mitochondrial</fullName>
    </submittedName>
</protein>
<dbReference type="PANTHER" id="PTHR42686">
    <property type="entry name" value="GH17980P-RELATED"/>
    <property type="match status" value="1"/>
</dbReference>